<reference evidence="2" key="1">
    <citation type="submission" date="2020-02" db="EMBL/GenBank/DDBJ databases">
        <authorList>
            <person name="Meier V. D."/>
        </authorList>
    </citation>
    <scope>NUCLEOTIDE SEQUENCE</scope>
    <source>
        <strain evidence="2">AVDCRST_MAG88</strain>
    </source>
</reference>
<feature type="transmembrane region" description="Helical" evidence="1">
    <location>
        <begin position="140"/>
        <end position="163"/>
    </location>
</feature>
<keyword evidence="1" id="KW-1133">Transmembrane helix</keyword>
<feature type="transmembrane region" description="Helical" evidence="1">
    <location>
        <begin position="69"/>
        <end position="92"/>
    </location>
</feature>
<name>A0A6J4VBR6_9BACT</name>
<keyword evidence="1" id="KW-0472">Membrane</keyword>
<proteinExistence type="predicted"/>
<evidence type="ECO:0000256" key="1">
    <source>
        <dbReference type="SAM" id="Phobius"/>
    </source>
</evidence>
<feature type="transmembrane region" description="Helical" evidence="1">
    <location>
        <begin position="112"/>
        <end position="134"/>
    </location>
</feature>
<protein>
    <submittedName>
        <fullName evidence="2">Uncharacterized protein</fullName>
    </submittedName>
</protein>
<feature type="transmembrane region" description="Helical" evidence="1">
    <location>
        <begin position="26"/>
        <end position="49"/>
    </location>
</feature>
<evidence type="ECO:0000313" key="2">
    <source>
        <dbReference type="EMBL" id="CAA9574773.1"/>
    </source>
</evidence>
<keyword evidence="1" id="KW-0812">Transmembrane</keyword>
<dbReference type="AlphaFoldDB" id="A0A6J4VBR6"/>
<dbReference type="EMBL" id="CADCWM010000661">
    <property type="protein sequence ID" value="CAA9574773.1"/>
    <property type="molecule type" value="Genomic_DNA"/>
</dbReference>
<sequence length="165" mass="17210">MSANSPDGSLPGDGAPPFDKDDHRGAAAAFSQLSGVLGGFCITIVVLVLDESFLQAHGTEKNWAITLLLLAGVIYIASSGILANSMNSPVFIRRLMRRGRSLDGLFALQREVFGNGIALFLVGNVLLAAALTVILFQYSVFLGVIAVIGLLVTALAFGLSAAFQG</sequence>
<gene>
    <name evidence="2" type="ORF">AVDCRST_MAG88-2712</name>
</gene>
<organism evidence="2">
    <name type="scientific">uncultured Thermomicrobiales bacterium</name>
    <dbReference type="NCBI Taxonomy" id="1645740"/>
    <lineage>
        <taxon>Bacteria</taxon>
        <taxon>Pseudomonadati</taxon>
        <taxon>Thermomicrobiota</taxon>
        <taxon>Thermomicrobia</taxon>
        <taxon>Thermomicrobiales</taxon>
        <taxon>environmental samples</taxon>
    </lineage>
</organism>
<accession>A0A6J4VBR6</accession>